<gene>
    <name evidence="2" type="ORF">BV61_01380</name>
</gene>
<dbReference type="PANTHER" id="PTHR23355">
    <property type="entry name" value="RIBONUCLEASE"/>
    <property type="match status" value="1"/>
</dbReference>
<feature type="domain" description="RNB" evidence="1">
    <location>
        <begin position="18"/>
        <end position="309"/>
    </location>
</feature>
<comment type="caution">
    <text evidence="2">The sequence shown here is derived from an EMBL/GenBank/DDBJ whole genome shotgun (WGS) entry which is preliminary data.</text>
</comment>
<evidence type="ECO:0000259" key="1">
    <source>
        <dbReference type="SMART" id="SM00955"/>
    </source>
</evidence>
<sequence length="416" mass="45867">MQHLRSLANRECPGDDERQDLTGLASVSIDDAGAIEVDDALALEPRDTGVWRLWIHVADPTALLSLANPLTLEACRRGCSTYLSHGATPMFPESLALGVFSLQPGQRCRALSFRVDVDDAGHVLAEGWTPSWVRLSTAVTYNDVDDLLSMAPPEEDNLLELHRITRQLNQERCATGALCLEQPEARFRPVAGGGIALDVLEPTPARRMVAECMVLAGQIAGRYGQRHGLPLPYRGQVASNVPSSQELAALSPGAVRNGALKACLQRSSTGTRPQRHFALGAAVYVQVTSPIRRFTDFLAHLQLRAHRRQESVLTEPDLQHWLDQALAGAQEAGQRARQDRIYRLHSWLQQERGPWTGCFVRWLRESEGLGLAWCEDMALELACNCPPRSRPDDPLVISLLEVNPERGLLRLKAQAA</sequence>
<dbReference type="InterPro" id="IPR022966">
    <property type="entry name" value="RNase_II/R_CS"/>
</dbReference>
<dbReference type="SUPFAM" id="SSF50249">
    <property type="entry name" value="Nucleic acid-binding proteins"/>
    <property type="match status" value="1"/>
</dbReference>
<reference evidence="2 3" key="1">
    <citation type="submission" date="2017-02" db="EMBL/GenBank/DDBJ databases">
        <title>Draft Genome Sequences of 'Candidatus Synechococcus spongiarum', Cyanobacterial Symbionts of the Mediterranean Sponge Aplysina aerophoba from two locations.</title>
        <authorList>
            <person name="Slaby B.M."/>
            <person name="Hentschel U."/>
        </authorList>
    </citation>
    <scope>NUCLEOTIDE SEQUENCE [LARGE SCALE GENOMIC DNA]</scope>
    <source>
        <strain evidence="2">LMB bulk15M</strain>
    </source>
</reference>
<dbReference type="Proteomes" id="UP000242636">
    <property type="component" value="Unassembled WGS sequence"/>
</dbReference>
<dbReference type="PANTHER" id="PTHR23355:SF42">
    <property type="entry name" value="RIBONUCLEASE II, CHLOROPLASTIC_MITOCHONDRIAL"/>
    <property type="match status" value="1"/>
</dbReference>
<keyword evidence="3" id="KW-1185">Reference proteome</keyword>
<dbReference type="GO" id="GO:0000175">
    <property type="term" value="F:3'-5'-RNA exonuclease activity"/>
    <property type="evidence" value="ECO:0007669"/>
    <property type="project" value="TreeGrafter"/>
</dbReference>
<dbReference type="GO" id="GO:0003723">
    <property type="term" value="F:RNA binding"/>
    <property type="evidence" value="ECO:0007669"/>
    <property type="project" value="InterPro"/>
</dbReference>
<dbReference type="GO" id="GO:0000932">
    <property type="term" value="C:P-body"/>
    <property type="evidence" value="ECO:0007669"/>
    <property type="project" value="TreeGrafter"/>
</dbReference>
<dbReference type="InterPro" id="IPR001900">
    <property type="entry name" value="RNase_II/R"/>
</dbReference>
<dbReference type="EMBL" id="MWLD01000014">
    <property type="protein sequence ID" value="OOV35160.1"/>
    <property type="molecule type" value="Genomic_DNA"/>
</dbReference>
<organism evidence="2 3">
    <name type="scientific">Candidatus Synechococcus spongiarum LMB bulk15M</name>
    <dbReference type="NCBI Taxonomy" id="1943582"/>
    <lineage>
        <taxon>Bacteria</taxon>
        <taxon>Bacillati</taxon>
        <taxon>Cyanobacteriota</taxon>
        <taxon>Cyanophyceae</taxon>
        <taxon>Synechococcales</taxon>
        <taxon>Synechococcaceae</taxon>
        <taxon>Synechococcus</taxon>
    </lineage>
</organism>
<evidence type="ECO:0000313" key="3">
    <source>
        <dbReference type="Proteomes" id="UP000242636"/>
    </source>
</evidence>
<dbReference type="AlphaFoldDB" id="A0A1T1D2Y5"/>
<dbReference type="PROSITE" id="PS01175">
    <property type="entry name" value="RIBONUCLEASE_II"/>
    <property type="match status" value="1"/>
</dbReference>
<name>A0A1T1D2Y5_9SYNE</name>
<dbReference type="Pfam" id="PF00773">
    <property type="entry name" value="RNB"/>
    <property type="match status" value="1"/>
</dbReference>
<dbReference type="GO" id="GO:0006402">
    <property type="term" value="P:mRNA catabolic process"/>
    <property type="evidence" value="ECO:0007669"/>
    <property type="project" value="TreeGrafter"/>
</dbReference>
<dbReference type="SMART" id="SM00955">
    <property type="entry name" value="RNB"/>
    <property type="match status" value="1"/>
</dbReference>
<proteinExistence type="predicted"/>
<dbReference type="InterPro" id="IPR050180">
    <property type="entry name" value="RNR_Ribonuclease"/>
</dbReference>
<accession>A0A1T1D2Y5</accession>
<dbReference type="InterPro" id="IPR012340">
    <property type="entry name" value="NA-bd_OB-fold"/>
</dbReference>
<evidence type="ECO:0000313" key="2">
    <source>
        <dbReference type="EMBL" id="OOV35160.1"/>
    </source>
</evidence>
<protein>
    <recommendedName>
        <fullName evidence="1">RNB domain-containing protein</fullName>
    </recommendedName>
</protein>